<dbReference type="InterPro" id="IPR027417">
    <property type="entry name" value="P-loop_NTPase"/>
</dbReference>
<proteinExistence type="inferred from homology"/>
<dbReference type="SUPFAM" id="SSF52540">
    <property type="entry name" value="P-loop containing nucleoside triphosphate hydrolases"/>
    <property type="match status" value="1"/>
</dbReference>
<keyword evidence="4 9" id="KW-0479">Metal-binding</keyword>
<comment type="caution">
    <text evidence="14">The sequence shown here is derived from an EMBL/GenBank/DDBJ whole genome shotgun (WGS) entry which is preliminary data.</text>
</comment>
<keyword evidence="6 9" id="KW-0378">Hydrolase</keyword>
<dbReference type="InterPro" id="IPR036726">
    <property type="entry name" value="GTP1_OBG_dom_sf"/>
</dbReference>
<dbReference type="PROSITE" id="PS00905">
    <property type="entry name" value="GTP1_OBG"/>
    <property type="match status" value="1"/>
</dbReference>
<dbReference type="NCBIfam" id="NF008954">
    <property type="entry name" value="PRK12296.1"/>
    <property type="match status" value="1"/>
</dbReference>
<evidence type="ECO:0000259" key="11">
    <source>
        <dbReference type="PROSITE" id="PS51710"/>
    </source>
</evidence>
<dbReference type="InterPro" id="IPR006074">
    <property type="entry name" value="GTP1-OBG_CS"/>
</dbReference>
<evidence type="ECO:0000313" key="15">
    <source>
        <dbReference type="Proteomes" id="UP000294937"/>
    </source>
</evidence>
<dbReference type="NCBIfam" id="TIGR03595">
    <property type="entry name" value="Obg_CgtA_exten"/>
    <property type="match status" value="1"/>
</dbReference>
<feature type="binding site" evidence="9">
    <location>
        <position position="172"/>
    </location>
    <ligand>
        <name>Mg(2+)</name>
        <dbReference type="ChEBI" id="CHEBI:18420"/>
    </ligand>
</feature>
<dbReference type="GO" id="GO:0003924">
    <property type="term" value="F:GTPase activity"/>
    <property type="evidence" value="ECO:0007669"/>
    <property type="project" value="UniProtKB-UniRule"/>
</dbReference>
<name>A0A4R3LB34_9BACL</name>
<dbReference type="EC" id="3.6.5.-" evidence="9"/>
<dbReference type="InterPro" id="IPR006169">
    <property type="entry name" value="GTP1_OBG_dom"/>
</dbReference>
<dbReference type="OrthoDB" id="9807318at2"/>
<evidence type="ECO:0000256" key="8">
    <source>
        <dbReference type="ARBA" id="ARBA00023134"/>
    </source>
</evidence>
<feature type="binding site" evidence="9">
    <location>
        <begin position="310"/>
        <end position="312"/>
    </location>
    <ligand>
        <name>GTP</name>
        <dbReference type="ChEBI" id="CHEBI:37565"/>
    </ligand>
</feature>
<dbReference type="SUPFAM" id="SSF102741">
    <property type="entry name" value="Obg GTP-binding protein C-terminal domain"/>
    <property type="match status" value="1"/>
</dbReference>
<dbReference type="InterPro" id="IPR014100">
    <property type="entry name" value="GTP-bd_Obg/CgtA"/>
</dbReference>
<dbReference type="FunFam" id="3.40.50.300:FF:000515">
    <property type="entry name" value="GTPase Obg"/>
    <property type="match status" value="1"/>
</dbReference>
<dbReference type="InterPro" id="IPR006073">
    <property type="entry name" value="GTP-bd"/>
</dbReference>
<dbReference type="PRINTS" id="PR00326">
    <property type="entry name" value="GTP1OBG"/>
</dbReference>
<dbReference type="AlphaFoldDB" id="A0A4R3LB34"/>
<dbReference type="Pfam" id="PF09269">
    <property type="entry name" value="DUF1967"/>
    <property type="match status" value="1"/>
</dbReference>
<dbReference type="InterPro" id="IPR045086">
    <property type="entry name" value="OBG_GTPase"/>
</dbReference>
<evidence type="ECO:0000256" key="7">
    <source>
        <dbReference type="ARBA" id="ARBA00022842"/>
    </source>
</evidence>
<sequence length="435" mass="48524">MFVDKVKVYVKGGDGGNGIVSYRREKYVPYGGPAGGDGGRGGDVVFEVNEGLRTLMDFRYQRHFKATRGENGRPKTQHGANAEHKVVKVPPGTIVRDADTGELIADLTEHGQRAVIVRGGRGGRGNTRFATPVNPAPEIAENGEPGEERWVDLELKVLADVGLVGYPSVGKSTLLSVVSAARPKIGAYHFTTLVPNLGVVQVEDGRSFVMADLPGLIEGAHEGVGLGHQFLRHIERTKVLVHVIDMAGSEGRDPYEDWQQINEEIKLYRQDLEQRPQIVVANKMDLPDAEEYLELFKEQVGPDVPVYPISAATRQGLRELLFAIADLLDKVEEELAEETVAEEQFSAERKVYKSEAEEAAFTIRRENEVYVVEGERIERLMQMTNFNYHDSVIRFAHTMKQMGVEQELRERGAKEGDTIRIGEMEFELTNSMYQD</sequence>
<dbReference type="InterPro" id="IPR015349">
    <property type="entry name" value="OCT_dom"/>
</dbReference>
<evidence type="ECO:0000313" key="14">
    <source>
        <dbReference type="EMBL" id="TCS96488.1"/>
    </source>
</evidence>
<comment type="similarity">
    <text evidence="2 9">Belongs to the TRAFAC class OBG-HflX-like GTPase superfamily. OBG GTPase family.</text>
</comment>
<dbReference type="InterPro" id="IPR031167">
    <property type="entry name" value="G_OBG"/>
</dbReference>
<keyword evidence="3 9" id="KW-0963">Cytoplasm</keyword>
<dbReference type="NCBIfam" id="NF008956">
    <property type="entry name" value="PRK12299.1"/>
    <property type="match status" value="1"/>
</dbReference>
<evidence type="ECO:0000256" key="4">
    <source>
        <dbReference type="ARBA" id="ARBA00022723"/>
    </source>
</evidence>
<dbReference type="PANTHER" id="PTHR11702">
    <property type="entry name" value="DEVELOPMENTALLY REGULATED GTP-BINDING PROTEIN-RELATED"/>
    <property type="match status" value="1"/>
</dbReference>
<dbReference type="HAMAP" id="MF_01454">
    <property type="entry name" value="GTPase_Obg"/>
    <property type="match status" value="1"/>
</dbReference>
<dbReference type="GO" id="GO:0005525">
    <property type="term" value="F:GTP binding"/>
    <property type="evidence" value="ECO:0007669"/>
    <property type="project" value="UniProtKB-UniRule"/>
</dbReference>
<evidence type="ECO:0000256" key="2">
    <source>
        <dbReference type="ARBA" id="ARBA00007699"/>
    </source>
</evidence>
<evidence type="ECO:0000256" key="3">
    <source>
        <dbReference type="ARBA" id="ARBA00022490"/>
    </source>
</evidence>
<dbReference type="Pfam" id="PF01018">
    <property type="entry name" value="GTP1_OBG"/>
    <property type="match status" value="1"/>
</dbReference>
<dbReference type="Pfam" id="PF01926">
    <property type="entry name" value="MMR_HSR1"/>
    <property type="match status" value="1"/>
</dbReference>
<keyword evidence="15" id="KW-1185">Reference proteome</keyword>
<dbReference type="FunFam" id="2.70.210.12:FF:000001">
    <property type="entry name" value="GTPase Obg"/>
    <property type="match status" value="1"/>
</dbReference>
<gene>
    <name evidence="9" type="primary">obg</name>
    <name evidence="14" type="ORF">EDD58_101121</name>
</gene>
<dbReference type="GO" id="GO:0005737">
    <property type="term" value="C:cytoplasm"/>
    <property type="evidence" value="ECO:0007669"/>
    <property type="project" value="UniProtKB-SubCell"/>
</dbReference>
<keyword evidence="7 9" id="KW-0460">Magnesium</keyword>
<evidence type="ECO:0000256" key="6">
    <source>
        <dbReference type="ARBA" id="ARBA00022801"/>
    </source>
</evidence>
<dbReference type="PANTHER" id="PTHR11702:SF31">
    <property type="entry name" value="MITOCHONDRIAL RIBOSOME-ASSOCIATED GTPASE 2"/>
    <property type="match status" value="1"/>
</dbReference>
<evidence type="ECO:0000256" key="9">
    <source>
        <dbReference type="HAMAP-Rule" id="MF_01454"/>
    </source>
</evidence>
<dbReference type="RefSeq" id="WP_131922899.1">
    <property type="nucleotide sequence ID" value="NZ_SMAG01000001.1"/>
</dbReference>
<dbReference type="PROSITE" id="PS51710">
    <property type="entry name" value="G_OBG"/>
    <property type="match status" value="1"/>
</dbReference>
<evidence type="ECO:0000256" key="10">
    <source>
        <dbReference type="SAM" id="MobiDB-lite"/>
    </source>
</evidence>
<dbReference type="NCBIfam" id="TIGR02729">
    <property type="entry name" value="Obg_CgtA"/>
    <property type="match status" value="1"/>
</dbReference>
<dbReference type="Proteomes" id="UP000294937">
    <property type="component" value="Unassembled WGS sequence"/>
</dbReference>
<organism evidence="14 15">
    <name type="scientific">Hazenella coriacea</name>
    <dbReference type="NCBI Taxonomy" id="1179467"/>
    <lineage>
        <taxon>Bacteria</taxon>
        <taxon>Bacillati</taxon>
        <taxon>Bacillota</taxon>
        <taxon>Bacilli</taxon>
        <taxon>Bacillales</taxon>
        <taxon>Thermoactinomycetaceae</taxon>
        <taxon>Hazenella</taxon>
    </lineage>
</organism>
<reference evidence="14 15" key="1">
    <citation type="submission" date="2019-03" db="EMBL/GenBank/DDBJ databases">
        <title>Genomic Encyclopedia of Type Strains, Phase IV (KMG-IV): sequencing the most valuable type-strain genomes for metagenomic binning, comparative biology and taxonomic classification.</title>
        <authorList>
            <person name="Goeker M."/>
        </authorList>
    </citation>
    <scope>NUCLEOTIDE SEQUENCE [LARGE SCALE GENOMIC DNA]</scope>
    <source>
        <strain evidence="14 15">DSM 45707</strain>
    </source>
</reference>
<feature type="binding site" evidence="9">
    <location>
        <begin position="282"/>
        <end position="285"/>
    </location>
    <ligand>
        <name>GTP</name>
        <dbReference type="ChEBI" id="CHEBI:37565"/>
    </ligand>
</feature>
<dbReference type="EMBL" id="SMAG01000001">
    <property type="protein sequence ID" value="TCS96488.1"/>
    <property type="molecule type" value="Genomic_DNA"/>
</dbReference>
<comment type="subunit">
    <text evidence="9">Monomer.</text>
</comment>
<feature type="domain" description="OBG-type G" evidence="11">
    <location>
        <begin position="159"/>
        <end position="329"/>
    </location>
</feature>
<feature type="domain" description="Obg" evidence="13">
    <location>
        <begin position="1"/>
        <end position="158"/>
    </location>
</feature>
<feature type="binding site" evidence="9">
    <location>
        <begin position="190"/>
        <end position="194"/>
    </location>
    <ligand>
        <name>GTP</name>
        <dbReference type="ChEBI" id="CHEBI:37565"/>
    </ligand>
</feature>
<feature type="binding site" evidence="9">
    <location>
        <position position="192"/>
    </location>
    <ligand>
        <name>Mg(2+)</name>
        <dbReference type="ChEBI" id="CHEBI:18420"/>
    </ligand>
</feature>
<dbReference type="PIRSF" id="PIRSF002401">
    <property type="entry name" value="GTP_bd_Obg/CgtA"/>
    <property type="match status" value="1"/>
</dbReference>
<feature type="binding site" evidence="9">
    <location>
        <begin position="165"/>
        <end position="172"/>
    </location>
    <ligand>
        <name>GTP</name>
        <dbReference type="ChEBI" id="CHEBI:37565"/>
    </ligand>
</feature>
<evidence type="ECO:0000256" key="5">
    <source>
        <dbReference type="ARBA" id="ARBA00022741"/>
    </source>
</evidence>
<dbReference type="Gene3D" id="2.70.210.12">
    <property type="entry name" value="GTP1/OBG domain"/>
    <property type="match status" value="1"/>
</dbReference>
<dbReference type="GO" id="GO:0042254">
    <property type="term" value="P:ribosome biogenesis"/>
    <property type="evidence" value="ECO:0007669"/>
    <property type="project" value="UniProtKB-UniRule"/>
</dbReference>
<evidence type="ECO:0000256" key="1">
    <source>
        <dbReference type="ARBA" id="ARBA00001946"/>
    </source>
</evidence>
<comment type="function">
    <text evidence="9">An essential GTPase which binds GTP, GDP and possibly (p)ppGpp with moderate affinity, with high nucleotide exchange rates and a fairly low GTP hydrolysis rate. Plays a role in control of the cell cycle, stress response, ribosome biogenesis and in those bacteria that undergo differentiation, in morphogenesis control.</text>
</comment>
<dbReference type="CDD" id="cd01898">
    <property type="entry name" value="Obg"/>
    <property type="match status" value="1"/>
</dbReference>
<dbReference type="PROSITE" id="PS51881">
    <property type="entry name" value="OCT"/>
    <property type="match status" value="1"/>
</dbReference>
<feature type="domain" description="OCT" evidence="12">
    <location>
        <begin position="353"/>
        <end position="430"/>
    </location>
</feature>
<keyword evidence="8 9" id="KW-0342">GTP-binding</keyword>
<accession>A0A4R3LB34</accession>
<evidence type="ECO:0000259" key="12">
    <source>
        <dbReference type="PROSITE" id="PS51881"/>
    </source>
</evidence>
<dbReference type="Gene3D" id="3.30.300.350">
    <property type="entry name" value="GTP-binding protein OBG, C-terminal domain"/>
    <property type="match status" value="1"/>
</dbReference>
<keyword evidence="5 9" id="KW-0547">Nucleotide-binding</keyword>
<dbReference type="Gene3D" id="3.40.50.300">
    <property type="entry name" value="P-loop containing nucleotide triphosphate hydrolases"/>
    <property type="match status" value="1"/>
</dbReference>
<evidence type="ECO:0000259" key="13">
    <source>
        <dbReference type="PROSITE" id="PS51883"/>
    </source>
</evidence>
<feature type="region of interest" description="Disordered" evidence="10">
    <location>
        <begin position="126"/>
        <end position="145"/>
    </location>
</feature>
<dbReference type="NCBIfam" id="NF008955">
    <property type="entry name" value="PRK12297.1"/>
    <property type="match status" value="1"/>
</dbReference>
<comment type="subcellular location">
    <subcellularLocation>
        <location evidence="9">Cytoplasm</location>
    </subcellularLocation>
</comment>
<protein>
    <recommendedName>
        <fullName evidence="9">GTPase Obg</fullName>
        <ecNumber evidence="9">3.6.5.-</ecNumber>
    </recommendedName>
    <alternativeName>
        <fullName evidence="9">GTP-binding protein Obg</fullName>
    </alternativeName>
</protein>
<dbReference type="PROSITE" id="PS51883">
    <property type="entry name" value="OBG"/>
    <property type="match status" value="1"/>
</dbReference>
<comment type="cofactor">
    <cofactor evidence="1 9">
        <name>Mg(2+)</name>
        <dbReference type="ChEBI" id="CHEBI:18420"/>
    </cofactor>
</comment>
<dbReference type="InterPro" id="IPR036346">
    <property type="entry name" value="GTP-bd_prot_GTP1/OBG_C_sf"/>
</dbReference>
<dbReference type="GO" id="GO:0000287">
    <property type="term" value="F:magnesium ion binding"/>
    <property type="evidence" value="ECO:0007669"/>
    <property type="project" value="InterPro"/>
</dbReference>
<dbReference type="SUPFAM" id="SSF82051">
    <property type="entry name" value="Obg GTP-binding protein N-terminal domain"/>
    <property type="match status" value="1"/>
</dbReference>
<feature type="binding site" evidence="9">
    <location>
        <begin position="212"/>
        <end position="215"/>
    </location>
    <ligand>
        <name>GTP</name>
        <dbReference type="ChEBI" id="CHEBI:37565"/>
    </ligand>
</feature>